<proteinExistence type="predicted"/>
<dbReference type="AlphaFoldDB" id="A0A084B5E4"/>
<reference evidence="1 2" key="1">
    <citation type="journal article" date="2014" name="BMC Genomics">
        <title>Comparative genome sequencing reveals chemotype-specific gene clusters in the toxigenic black mold Stachybotrys.</title>
        <authorList>
            <person name="Semeiks J."/>
            <person name="Borek D."/>
            <person name="Otwinowski Z."/>
            <person name="Grishin N.V."/>
        </authorList>
    </citation>
    <scope>NUCLEOTIDE SEQUENCE [LARGE SCALE GENOMIC DNA]</scope>
    <source>
        <strain evidence="2">CBS 109288 / IBT 7711</strain>
    </source>
</reference>
<dbReference type="Proteomes" id="UP000028045">
    <property type="component" value="Unassembled WGS sequence"/>
</dbReference>
<keyword evidence="2" id="KW-1185">Reference proteome</keyword>
<dbReference type="HOGENOM" id="CLU_144900_0_0_1"/>
<organism evidence="1 2">
    <name type="scientific">Stachybotrys chartarum (strain CBS 109288 / IBT 7711)</name>
    <name type="common">Toxic black mold</name>
    <name type="synonym">Stilbospora chartarum</name>
    <dbReference type="NCBI Taxonomy" id="1280523"/>
    <lineage>
        <taxon>Eukaryota</taxon>
        <taxon>Fungi</taxon>
        <taxon>Dikarya</taxon>
        <taxon>Ascomycota</taxon>
        <taxon>Pezizomycotina</taxon>
        <taxon>Sordariomycetes</taxon>
        <taxon>Hypocreomycetidae</taxon>
        <taxon>Hypocreales</taxon>
        <taxon>Stachybotryaceae</taxon>
        <taxon>Stachybotrys</taxon>
    </lineage>
</organism>
<dbReference type="EMBL" id="KL648018">
    <property type="protein sequence ID" value="KEY72773.1"/>
    <property type="molecule type" value="Genomic_DNA"/>
</dbReference>
<gene>
    <name evidence="1" type="ORF">S7711_10586</name>
</gene>
<dbReference type="OrthoDB" id="4289290at2759"/>
<protein>
    <submittedName>
        <fullName evidence="1">Uncharacterized protein</fullName>
    </submittedName>
</protein>
<evidence type="ECO:0000313" key="1">
    <source>
        <dbReference type="EMBL" id="KEY72773.1"/>
    </source>
</evidence>
<sequence>MSSADDTVKRARDTLSSIYSFYANNKDDLERVPSFISDASREVPFVLRTSNPPTAEQVKSLKGDLRDIVATKEAIDNIPAKERELMIQAANASTVRRKGNKS</sequence>
<name>A0A084B5E4_STACB</name>
<accession>A0A084B5E4</accession>
<evidence type="ECO:0000313" key="2">
    <source>
        <dbReference type="Proteomes" id="UP000028045"/>
    </source>
</evidence>